<evidence type="ECO:0000313" key="1">
    <source>
        <dbReference type="EMBL" id="GMS91595.1"/>
    </source>
</evidence>
<accession>A0AAV5T7P2</accession>
<protein>
    <submittedName>
        <fullName evidence="1">Uncharacterized protein</fullName>
    </submittedName>
</protein>
<dbReference type="AlphaFoldDB" id="A0AAV5T7P2"/>
<reference evidence="1" key="1">
    <citation type="submission" date="2023-10" db="EMBL/GenBank/DDBJ databases">
        <title>Genome assembly of Pristionchus species.</title>
        <authorList>
            <person name="Yoshida K."/>
            <person name="Sommer R.J."/>
        </authorList>
    </citation>
    <scope>NUCLEOTIDE SEQUENCE</scope>
    <source>
        <strain evidence="1">RS0144</strain>
    </source>
</reference>
<organism evidence="1 2">
    <name type="scientific">Pristionchus entomophagus</name>
    <dbReference type="NCBI Taxonomy" id="358040"/>
    <lineage>
        <taxon>Eukaryota</taxon>
        <taxon>Metazoa</taxon>
        <taxon>Ecdysozoa</taxon>
        <taxon>Nematoda</taxon>
        <taxon>Chromadorea</taxon>
        <taxon>Rhabditida</taxon>
        <taxon>Rhabditina</taxon>
        <taxon>Diplogasteromorpha</taxon>
        <taxon>Diplogasteroidea</taxon>
        <taxon>Neodiplogasteridae</taxon>
        <taxon>Pristionchus</taxon>
    </lineage>
</organism>
<sequence>VVGCGIRLWKRPSGKIPAQSPTSRVRWTIESLLLLPLQPSSNSCSSNCCRCSIIITSPTLCRSYSSPIFRWLSLFSTAIAICNREYRRKERHQCESNQFLPPSLCTLHLLHPHLLPPPPLLPLLPPSIPSSNRHWASMYPTRTAAPCVELVSDSPPISSPTCETTTEGTNSSGSPMNNLASSHIFLHFHCIDKIKI</sequence>
<comment type="caution">
    <text evidence="1">The sequence shown here is derived from an EMBL/GenBank/DDBJ whole genome shotgun (WGS) entry which is preliminary data.</text>
</comment>
<name>A0AAV5T7P2_9BILA</name>
<dbReference type="EMBL" id="BTSX01000004">
    <property type="protein sequence ID" value="GMS91595.1"/>
    <property type="molecule type" value="Genomic_DNA"/>
</dbReference>
<dbReference type="Proteomes" id="UP001432027">
    <property type="component" value="Unassembled WGS sequence"/>
</dbReference>
<keyword evidence="2" id="KW-1185">Reference proteome</keyword>
<gene>
    <name evidence="1" type="ORF">PENTCL1PPCAC_13770</name>
</gene>
<evidence type="ECO:0000313" key="2">
    <source>
        <dbReference type="Proteomes" id="UP001432027"/>
    </source>
</evidence>
<feature type="non-terminal residue" evidence="1">
    <location>
        <position position="1"/>
    </location>
</feature>
<proteinExistence type="predicted"/>